<name>A0A517SHG2_9PLAN</name>
<organism evidence="1 2">
    <name type="scientific">Caulifigura coniformis</name>
    <dbReference type="NCBI Taxonomy" id="2527983"/>
    <lineage>
        <taxon>Bacteria</taxon>
        <taxon>Pseudomonadati</taxon>
        <taxon>Planctomycetota</taxon>
        <taxon>Planctomycetia</taxon>
        <taxon>Planctomycetales</taxon>
        <taxon>Planctomycetaceae</taxon>
        <taxon>Caulifigura</taxon>
    </lineage>
</organism>
<proteinExistence type="predicted"/>
<sequence length="150" mass="16441">MESLANRMERREALWNSVVLAVTVLGITTTNAFAQTAAPVPKSIAADQARKHVGDRVTVQFKVLHTKAAKEPDRVYLDSEKDYRDPRNLGVLIEADALPSFAKVGIKNPAAHYDGKTIRITGNLFLRDDNVFIRAKAPGDIKIVDDKSGG</sequence>
<dbReference type="Proteomes" id="UP000315700">
    <property type="component" value="Chromosome"/>
</dbReference>
<gene>
    <name evidence="1" type="ORF">Pan44_35960</name>
</gene>
<dbReference type="KEGG" id="ccos:Pan44_35960"/>
<dbReference type="OrthoDB" id="284627at2"/>
<evidence type="ECO:0000313" key="1">
    <source>
        <dbReference type="EMBL" id="QDT55552.1"/>
    </source>
</evidence>
<accession>A0A517SHG2</accession>
<reference evidence="1 2" key="1">
    <citation type="submission" date="2019-02" db="EMBL/GenBank/DDBJ databases">
        <title>Deep-cultivation of Planctomycetes and their phenomic and genomic characterization uncovers novel biology.</title>
        <authorList>
            <person name="Wiegand S."/>
            <person name="Jogler M."/>
            <person name="Boedeker C."/>
            <person name="Pinto D."/>
            <person name="Vollmers J."/>
            <person name="Rivas-Marin E."/>
            <person name="Kohn T."/>
            <person name="Peeters S.H."/>
            <person name="Heuer A."/>
            <person name="Rast P."/>
            <person name="Oberbeckmann S."/>
            <person name="Bunk B."/>
            <person name="Jeske O."/>
            <person name="Meyerdierks A."/>
            <person name="Storesund J.E."/>
            <person name="Kallscheuer N."/>
            <person name="Luecker S."/>
            <person name="Lage O.M."/>
            <person name="Pohl T."/>
            <person name="Merkel B.J."/>
            <person name="Hornburger P."/>
            <person name="Mueller R.-W."/>
            <person name="Bruemmer F."/>
            <person name="Labrenz M."/>
            <person name="Spormann A.M."/>
            <person name="Op den Camp H."/>
            <person name="Overmann J."/>
            <person name="Amann R."/>
            <person name="Jetten M.S.M."/>
            <person name="Mascher T."/>
            <person name="Medema M.H."/>
            <person name="Devos D.P."/>
            <person name="Kaster A.-K."/>
            <person name="Ovreas L."/>
            <person name="Rohde M."/>
            <person name="Galperin M.Y."/>
            <person name="Jogler C."/>
        </authorList>
    </citation>
    <scope>NUCLEOTIDE SEQUENCE [LARGE SCALE GENOMIC DNA]</scope>
    <source>
        <strain evidence="1 2">Pan44</strain>
    </source>
</reference>
<dbReference type="AlphaFoldDB" id="A0A517SHG2"/>
<dbReference type="EMBL" id="CP036271">
    <property type="protein sequence ID" value="QDT55552.1"/>
    <property type="molecule type" value="Genomic_DNA"/>
</dbReference>
<dbReference type="InParanoid" id="A0A517SHG2"/>
<evidence type="ECO:0000313" key="2">
    <source>
        <dbReference type="Proteomes" id="UP000315700"/>
    </source>
</evidence>
<dbReference type="RefSeq" id="WP_145031445.1">
    <property type="nucleotide sequence ID" value="NZ_CP036271.1"/>
</dbReference>
<protein>
    <submittedName>
        <fullName evidence="1">Uncharacterized protein</fullName>
    </submittedName>
</protein>
<keyword evidence="2" id="KW-1185">Reference proteome</keyword>